<feature type="signal peptide" evidence="2">
    <location>
        <begin position="1"/>
        <end position="33"/>
    </location>
</feature>
<dbReference type="Proteomes" id="UP000479190">
    <property type="component" value="Unassembled WGS sequence"/>
</dbReference>
<gene>
    <name evidence="3" type="ORF">TBRA_LOCUS12193</name>
</gene>
<evidence type="ECO:0000313" key="4">
    <source>
        <dbReference type="Proteomes" id="UP000479190"/>
    </source>
</evidence>
<keyword evidence="1" id="KW-0472">Membrane</keyword>
<reference evidence="3 4" key="1">
    <citation type="submission" date="2020-02" db="EMBL/GenBank/DDBJ databases">
        <authorList>
            <person name="Ferguson B K."/>
        </authorList>
    </citation>
    <scope>NUCLEOTIDE SEQUENCE [LARGE SCALE GENOMIC DNA]</scope>
</reference>
<organism evidence="3 4">
    <name type="scientific">Trichogramma brassicae</name>
    <dbReference type="NCBI Taxonomy" id="86971"/>
    <lineage>
        <taxon>Eukaryota</taxon>
        <taxon>Metazoa</taxon>
        <taxon>Ecdysozoa</taxon>
        <taxon>Arthropoda</taxon>
        <taxon>Hexapoda</taxon>
        <taxon>Insecta</taxon>
        <taxon>Pterygota</taxon>
        <taxon>Neoptera</taxon>
        <taxon>Endopterygota</taxon>
        <taxon>Hymenoptera</taxon>
        <taxon>Apocrita</taxon>
        <taxon>Proctotrupomorpha</taxon>
        <taxon>Chalcidoidea</taxon>
        <taxon>Trichogrammatidae</taxon>
        <taxon>Trichogramma</taxon>
    </lineage>
</organism>
<feature type="transmembrane region" description="Helical" evidence="1">
    <location>
        <begin position="350"/>
        <end position="366"/>
    </location>
</feature>
<feature type="chain" id="PRO_5026322635" evidence="2">
    <location>
        <begin position="34"/>
        <end position="492"/>
    </location>
</feature>
<evidence type="ECO:0000256" key="1">
    <source>
        <dbReference type="SAM" id="Phobius"/>
    </source>
</evidence>
<accession>A0A6H5ISU5</accession>
<proteinExistence type="predicted"/>
<keyword evidence="4" id="KW-1185">Reference proteome</keyword>
<keyword evidence="2" id="KW-0732">Signal</keyword>
<dbReference type="AlphaFoldDB" id="A0A6H5ISU5"/>
<dbReference type="EMBL" id="CADCXV010001028">
    <property type="protein sequence ID" value="CAB0040488.1"/>
    <property type="molecule type" value="Genomic_DNA"/>
</dbReference>
<sequence length="492" mass="55945">MDKRAGAAAVFQARRWLLALILLTVASSTLVRAKITNEEIVYRGRHYTRRINNILLPPSAQPWRRRRRRPLLEHLRCRTCRSNTTRITVCVCVHIGQHVSRIIAPVTAMTCLIRYICPCYFATRATALHTRVEKNIRELCARSALARCCCYTVATAATAAPRVHAAVATDNRLALPYSRGSYTGIRKRAHVFCIVDPCIVRGSNKRRMKKKKGVACAITRLISVGAAAAAAATAVSVVSRASRWCGRRRRERVFGRRGRRQRLSPPKKKKKSIEQVTIAQTVCNARCRQPTSNARGKARCKKKGRRKSEERIIAEQECMPAASRVKEKEQQRQRSALLKTRRIAIFSRRAHLYIIPLTSYSSYFLMMNRRQQQRLPLVALHPRFRKRERKMTHAIEVKCLYVLCLTLVLYPHGFASAAATSLSFSLFFYFDPRRTLNCTQLLQMGKYNNHTRRARGYCAADHQLVRTRFDSFVGAHGSAGSPRYARSSSSGT</sequence>
<evidence type="ECO:0000256" key="2">
    <source>
        <dbReference type="SAM" id="SignalP"/>
    </source>
</evidence>
<protein>
    <submittedName>
        <fullName evidence="3">Uncharacterized protein</fullName>
    </submittedName>
</protein>
<keyword evidence="1" id="KW-0812">Transmembrane</keyword>
<keyword evidence="1" id="KW-1133">Transmembrane helix</keyword>
<feature type="transmembrane region" description="Helical" evidence="1">
    <location>
        <begin position="399"/>
        <end position="430"/>
    </location>
</feature>
<evidence type="ECO:0000313" key="3">
    <source>
        <dbReference type="EMBL" id="CAB0040488.1"/>
    </source>
</evidence>
<name>A0A6H5ISU5_9HYME</name>